<comment type="caution">
    <text evidence="1">The sequence shown here is derived from an EMBL/GenBank/DDBJ whole genome shotgun (WGS) entry which is preliminary data.</text>
</comment>
<proteinExistence type="predicted"/>
<accession>A0ACB9ZZS1</accession>
<dbReference type="Proteomes" id="UP001060085">
    <property type="component" value="Linkage Group LG07"/>
</dbReference>
<reference evidence="2" key="1">
    <citation type="journal article" date="2023" name="Nat. Plants">
        <title>Single-cell RNA sequencing provides a high-resolution roadmap for understanding the multicellular compartmentation of specialized metabolism.</title>
        <authorList>
            <person name="Sun S."/>
            <person name="Shen X."/>
            <person name="Li Y."/>
            <person name="Li Y."/>
            <person name="Wang S."/>
            <person name="Li R."/>
            <person name="Zhang H."/>
            <person name="Shen G."/>
            <person name="Guo B."/>
            <person name="Wei J."/>
            <person name="Xu J."/>
            <person name="St-Pierre B."/>
            <person name="Chen S."/>
            <person name="Sun C."/>
        </authorList>
    </citation>
    <scope>NUCLEOTIDE SEQUENCE [LARGE SCALE GENOMIC DNA]</scope>
</reference>
<gene>
    <name evidence="1" type="ORF">M9H77_30601</name>
</gene>
<name>A0ACB9ZZS1_CATRO</name>
<keyword evidence="2" id="KW-1185">Reference proteome</keyword>
<dbReference type="EMBL" id="CM044707">
    <property type="protein sequence ID" value="KAI5653414.1"/>
    <property type="molecule type" value="Genomic_DNA"/>
</dbReference>
<evidence type="ECO:0000313" key="1">
    <source>
        <dbReference type="EMBL" id="KAI5653414.1"/>
    </source>
</evidence>
<protein>
    <submittedName>
        <fullName evidence="1">Uncharacterized protein</fullName>
    </submittedName>
</protein>
<organism evidence="1 2">
    <name type="scientific">Catharanthus roseus</name>
    <name type="common">Madagascar periwinkle</name>
    <name type="synonym">Vinca rosea</name>
    <dbReference type="NCBI Taxonomy" id="4058"/>
    <lineage>
        <taxon>Eukaryota</taxon>
        <taxon>Viridiplantae</taxon>
        <taxon>Streptophyta</taxon>
        <taxon>Embryophyta</taxon>
        <taxon>Tracheophyta</taxon>
        <taxon>Spermatophyta</taxon>
        <taxon>Magnoliopsida</taxon>
        <taxon>eudicotyledons</taxon>
        <taxon>Gunneridae</taxon>
        <taxon>Pentapetalae</taxon>
        <taxon>asterids</taxon>
        <taxon>lamiids</taxon>
        <taxon>Gentianales</taxon>
        <taxon>Apocynaceae</taxon>
        <taxon>Rauvolfioideae</taxon>
        <taxon>Vinceae</taxon>
        <taxon>Catharanthinae</taxon>
        <taxon>Catharanthus</taxon>
    </lineage>
</organism>
<sequence length="121" mass="14089">MNLYETLRSMQQSIEGLARQFQSVARDVEELNKRKSSATMEHRVGDNLGRFHSPHHKRPFDDVSNYGYHDMPVQNSHPFYEGGFQGRPQARGGRRGGLGGRGYHRPQEEFQRHEAWHEDNL</sequence>
<evidence type="ECO:0000313" key="2">
    <source>
        <dbReference type="Proteomes" id="UP001060085"/>
    </source>
</evidence>